<proteinExistence type="predicted"/>
<gene>
    <name evidence="1" type="primary">n653L</name>
    <name evidence="1" type="ORF">FR483_n653L</name>
</gene>
<dbReference type="EMBL" id="DQ890022">
    <property type="protein sequence ID" value="ABT15938.1"/>
    <property type="molecule type" value="Genomic_DNA"/>
</dbReference>
<dbReference type="KEGG" id="vg:5469925"/>
<evidence type="ECO:0000313" key="2">
    <source>
        <dbReference type="Proteomes" id="UP000204095"/>
    </source>
</evidence>
<dbReference type="RefSeq" id="YP_001426285.1">
    <property type="nucleotide sequence ID" value="NC_008603.1"/>
</dbReference>
<name>A7J807_PBCVF</name>
<sequence length="78" mass="8263">MGVCRGSAVLWILLRNLLAQEPWGDAWPGSVQRVHQSRRGSAPTVWRAPVLKAGEQAVSGTGEGNCGGGSCQRKGIHL</sequence>
<accession>A7J807</accession>
<organism evidence="1 2">
    <name type="scientific">Paramecium bursaria Chlorella virus FR483</name>
    <name type="common">PBCV-FR483</name>
    <dbReference type="NCBI Taxonomy" id="399781"/>
    <lineage>
        <taxon>Viruses</taxon>
        <taxon>Varidnaviria</taxon>
        <taxon>Bamfordvirae</taxon>
        <taxon>Nucleocytoviricota</taxon>
        <taxon>Megaviricetes</taxon>
        <taxon>Algavirales</taxon>
        <taxon>Phycodnaviridae</taxon>
        <taxon>Chlorovirus</taxon>
        <taxon>Chlorovirus conductrix</taxon>
        <taxon>Paramecium bursaria Chlorella virus A1</taxon>
    </lineage>
</organism>
<organismHost>
    <name type="scientific">Paramecium bursaria</name>
    <dbReference type="NCBI Taxonomy" id="74790"/>
</organismHost>
<protein>
    <submittedName>
        <fullName evidence="1">Uncharacterized protein n653L</fullName>
    </submittedName>
</protein>
<dbReference type="Proteomes" id="UP000204095">
    <property type="component" value="Segment"/>
</dbReference>
<dbReference type="GeneID" id="5469925"/>
<reference evidence="1 2" key="1">
    <citation type="journal article" date="2007" name="Virology">
        <title>Sequence and annotation of the 314-kb MT325 and the 321-kb FR483 viruses that infect Chlorella Pbi.</title>
        <authorList>
            <person name="Fitzgerald L.A."/>
            <person name="Graves M.V."/>
            <person name="Li X."/>
            <person name="Feldblyum T."/>
            <person name="Hartigan J."/>
            <person name="Van Etten J.L."/>
        </authorList>
    </citation>
    <scope>NUCLEOTIDE SEQUENCE [LARGE SCALE GENOMIC DNA]</scope>
    <source>
        <strain evidence="1 2">FR483</strain>
    </source>
</reference>
<evidence type="ECO:0000313" key="1">
    <source>
        <dbReference type="EMBL" id="ABT15938.1"/>
    </source>
</evidence>